<feature type="region of interest" description="Disordered" evidence="1">
    <location>
        <begin position="87"/>
        <end position="173"/>
    </location>
</feature>
<dbReference type="EMBL" id="JAQQWN010000010">
    <property type="protein sequence ID" value="KAK8062762.1"/>
    <property type="molecule type" value="Genomic_DNA"/>
</dbReference>
<name>A0ABR1UV18_9PEZI</name>
<dbReference type="Proteomes" id="UP001433268">
    <property type="component" value="Unassembled WGS sequence"/>
</dbReference>
<comment type="caution">
    <text evidence="2">The sequence shown here is derived from an EMBL/GenBank/DDBJ whole genome shotgun (WGS) entry which is preliminary data.</text>
</comment>
<protein>
    <submittedName>
        <fullName evidence="2">Uncharacterized protein</fullName>
    </submittedName>
</protein>
<reference evidence="2 3" key="1">
    <citation type="submission" date="2023-01" db="EMBL/GenBank/DDBJ databases">
        <title>Analysis of 21 Apiospora genomes using comparative genomics revels a genus with tremendous synthesis potential of carbohydrate active enzymes and secondary metabolites.</title>
        <authorList>
            <person name="Sorensen T."/>
        </authorList>
    </citation>
    <scope>NUCLEOTIDE SEQUENCE [LARGE SCALE GENOMIC DNA]</scope>
    <source>
        <strain evidence="2 3">CBS 114990</strain>
    </source>
</reference>
<accession>A0ABR1UV18</accession>
<evidence type="ECO:0000313" key="2">
    <source>
        <dbReference type="EMBL" id="KAK8062762.1"/>
    </source>
</evidence>
<keyword evidence="3" id="KW-1185">Reference proteome</keyword>
<organism evidence="2 3">
    <name type="scientific">Apiospora hydei</name>
    <dbReference type="NCBI Taxonomy" id="1337664"/>
    <lineage>
        <taxon>Eukaryota</taxon>
        <taxon>Fungi</taxon>
        <taxon>Dikarya</taxon>
        <taxon>Ascomycota</taxon>
        <taxon>Pezizomycotina</taxon>
        <taxon>Sordariomycetes</taxon>
        <taxon>Xylariomycetidae</taxon>
        <taxon>Amphisphaeriales</taxon>
        <taxon>Apiosporaceae</taxon>
        <taxon>Apiospora</taxon>
    </lineage>
</organism>
<gene>
    <name evidence="2" type="ORF">PG997_014859</name>
</gene>
<feature type="compositionally biased region" description="Acidic residues" evidence="1">
    <location>
        <begin position="122"/>
        <end position="131"/>
    </location>
</feature>
<evidence type="ECO:0000256" key="1">
    <source>
        <dbReference type="SAM" id="MobiDB-lite"/>
    </source>
</evidence>
<dbReference type="RefSeq" id="XP_066661361.1">
    <property type="nucleotide sequence ID" value="XM_066819173.1"/>
</dbReference>
<evidence type="ECO:0000313" key="3">
    <source>
        <dbReference type="Proteomes" id="UP001433268"/>
    </source>
</evidence>
<sequence length="173" mass="18612">MPSRASKRRPEGEACRAILTNEQAHIASHIIREHDPKSAHFRDTMKSPANPWTCCGGKTHDSWVNYLAHLRRKHGFKGSSKAIREAGGAKIDAKTDQVMGPRTGPRTVGKYDVSSAAVQEDSSGEDEEEDLMFSMALSPPDHDTKGPEYDNDDDKDGGLGPSGAAGGLIEAVA</sequence>
<proteinExistence type="predicted"/>
<dbReference type="GeneID" id="92052233"/>